<reference evidence="2 3" key="1">
    <citation type="journal article" date="2019" name="Commun. Biol.">
        <title>The bagworm genome reveals a unique fibroin gene that provides high tensile strength.</title>
        <authorList>
            <person name="Kono N."/>
            <person name="Nakamura H."/>
            <person name="Ohtoshi R."/>
            <person name="Tomita M."/>
            <person name="Numata K."/>
            <person name="Arakawa K."/>
        </authorList>
    </citation>
    <scope>NUCLEOTIDE SEQUENCE [LARGE SCALE GENOMIC DNA]</scope>
</reference>
<dbReference type="Proteomes" id="UP000299102">
    <property type="component" value="Unassembled WGS sequence"/>
</dbReference>
<proteinExistence type="predicted"/>
<keyword evidence="3" id="KW-1185">Reference proteome</keyword>
<accession>A0A4C1Z028</accession>
<dbReference type="EMBL" id="BGZK01001451">
    <property type="protein sequence ID" value="GBP80219.1"/>
    <property type="molecule type" value="Genomic_DNA"/>
</dbReference>
<feature type="region of interest" description="Disordered" evidence="1">
    <location>
        <begin position="15"/>
        <end position="52"/>
    </location>
</feature>
<evidence type="ECO:0000313" key="3">
    <source>
        <dbReference type="Proteomes" id="UP000299102"/>
    </source>
</evidence>
<comment type="caution">
    <text evidence="2">The sequence shown here is derived from an EMBL/GenBank/DDBJ whole genome shotgun (WGS) entry which is preliminary data.</text>
</comment>
<gene>
    <name evidence="2" type="ORF">EVAR_9705_1</name>
</gene>
<name>A0A4C1Z028_EUMVA</name>
<dbReference type="AlphaFoldDB" id="A0A4C1Z028"/>
<feature type="compositionally biased region" description="Low complexity" evidence="1">
    <location>
        <begin position="36"/>
        <end position="50"/>
    </location>
</feature>
<organism evidence="2 3">
    <name type="scientific">Eumeta variegata</name>
    <name type="common">Bagworm moth</name>
    <name type="synonym">Eumeta japonica</name>
    <dbReference type="NCBI Taxonomy" id="151549"/>
    <lineage>
        <taxon>Eukaryota</taxon>
        <taxon>Metazoa</taxon>
        <taxon>Ecdysozoa</taxon>
        <taxon>Arthropoda</taxon>
        <taxon>Hexapoda</taxon>
        <taxon>Insecta</taxon>
        <taxon>Pterygota</taxon>
        <taxon>Neoptera</taxon>
        <taxon>Endopterygota</taxon>
        <taxon>Lepidoptera</taxon>
        <taxon>Glossata</taxon>
        <taxon>Ditrysia</taxon>
        <taxon>Tineoidea</taxon>
        <taxon>Psychidae</taxon>
        <taxon>Oiketicinae</taxon>
        <taxon>Eumeta</taxon>
    </lineage>
</organism>
<evidence type="ECO:0000256" key="1">
    <source>
        <dbReference type="SAM" id="MobiDB-lite"/>
    </source>
</evidence>
<evidence type="ECO:0000313" key="2">
    <source>
        <dbReference type="EMBL" id="GBP80219.1"/>
    </source>
</evidence>
<protein>
    <submittedName>
        <fullName evidence="2">Uncharacterized protein</fullName>
    </submittedName>
</protein>
<sequence length="148" mass="16268">MARGRRACAAVVSYGVRPRTGPVPPSRPPPTPHRSPPSAARRTTTPTRDPIVPFGAPHPSFCYLYYPSSQNTYPINVPIIAAGLASRNCFVFTSPAVECAKVSEFELLHPFVRARRRHRLKADDDRTRSTEAEVDTSSSVLQILIGNN</sequence>
<feature type="compositionally biased region" description="Pro residues" evidence="1">
    <location>
        <begin position="21"/>
        <end position="35"/>
    </location>
</feature>